<evidence type="ECO:0000313" key="3">
    <source>
        <dbReference type="EMBL" id="RBP06480.1"/>
    </source>
</evidence>
<reference evidence="3 4" key="1">
    <citation type="submission" date="2018-06" db="EMBL/GenBank/DDBJ databases">
        <title>Genomic Encyclopedia of Type Strains, Phase IV (KMG-IV): sequencing the most valuable type-strain genomes for metagenomic binning, comparative biology and taxonomic classification.</title>
        <authorList>
            <person name="Goeker M."/>
        </authorList>
    </citation>
    <scope>NUCLEOTIDE SEQUENCE [LARGE SCALE GENOMIC DNA]</scope>
    <source>
        <strain evidence="3 4">DSM 24875</strain>
    </source>
</reference>
<dbReference type="EMBL" id="QNRK01000030">
    <property type="protein sequence ID" value="RBP06480.1"/>
    <property type="molecule type" value="Genomic_DNA"/>
</dbReference>
<dbReference type="InterPro" id="IPR006698">
    <property type="entry name" value="UPF0229"/>
</dbReference>
<dbReference type="NCBIfam" id="NF003707">
    <property type="entry name" value="PRK05325.1-2"/>
    <property type="match status" value="1"/>
</dbReference>
<dbReference type="PANTHER" id="PTHR30510">
    <property type="entry name" value="UPF0229 PROTEIN YEAH"/>
    <property type="match status" value="1"/>
</dbReference>
<gene>
    <name evidence="3" type="ORF">DFR50_13037</name>
</gene>
<dbReference type="HAMAP" id="MF_01232">
    <property type="entry name" value="UPF0229"/>
    <property type="match status" value="1"/>
</dbReference>
<keyword evidence="4" id="KW-1185">Reference proteome</keyword>
<dbReference type="NCBIfam" id="NF003708">
    <property type="entry name" value="PRK05325.1-3"/>
    <property type="match status" value="1"/>
</dbReference>
<dbReference type="Proteomes" id="UP000253529">
    <property type="component" value="Unassembled WGS sequence"/>
</dbReference>
<dbReference type="AlphaFoldDB" id="A0A366EXP1"/>
<evidence type="ECO:0000256" key="2">
    <source>
        <dbReference type="SAM" id="MobiDB-lite"/>
    </source>
</evidence>
<sequence>MAQFVDRRLNPRDKSLGNRQRFLRRVRSEVKRAVDKAVAERSIADVAKGGSVSIPSDGIDEPQFHLSRESGEREFVLPGNKEFVAGDTIDKPKKGGGGGGGREAGSGRGEDPFSFALTEAEFLDILFEDLELPDLVKTSLRDAKAKEYRRAGFSSDGTTPNLAVLRTMRVSMGRRLALRRPTAGEVQKLEEELEALRAQPGSDVAERQRIVHLVREIERLKRRQRAIPFIDPIDVRYSRFSPVLVPRAKAVMFCLMDVSASMGEREKELAKRFFILLHLFLKRKYERVDIVFIRHTDEAAEVDEQEFFYGRETGGTVVSTALKEMLTIREARYPVADWNVYCAQASDGDNSGSDSRECVALLMQAILPLAQYYAYIEIADEDSPRDFGGKELWRAYAGLKEAAPNFAMARVAGRSDIYPVFRKLFSKPAAKGAAP</sequence>
<protein>
    <recommendedName>
        <fullName evidence="1">UPF0229 protein DFR50_13037</fullName>
    </recommendedName>
</protein>
<dbReference type="RefSeq" id="WP_113891548.1">
    <property type="nucleotide sequence ID" value="NZ_QNRK01000030.1"/>
</dbReference>
<dbReference type="OrthoDB" id="9788289at2"/>
<dbReference type="Pfam" id="PF04285">
    <property type="entry name" value="DUF444"/>
    <property type="match status" value="1"/>
</dbReference>
<accession>A0A366EXP1</accession>
<feature type="region of interest" description="Disordered" evidence="2">
    <location>
        <begin position="85"/>
        <end position="110"/>
    </location>
</feature>
<organism evidence="3 4">
    <name type="scientific">Roseiarcus fermentans</name>
    <dbReference type="NCBI Taxonomy" id="1473586"/>
    <lineage>
        <taxon>Bacteria</taxon>
        <taxon>Pseudomonadati</taxon>
        <taxon>Pseudomonadota</taxon>
        <taxon>Alphaproteobacteria</taxon>
        <taxon>Hyphomicrobiales</taxon>
        <taxon>Roseiarcaceae</taxon>
        <taxon>Roseiarcus</taxon>
    </lineage>
</organism>
<feature type="compositionally biased region" description="Gly residues" evidence="2">
    <location>
        <begin position="95"/>
        <end position="107"/>
    </location>
</feature>
<evidence type="ECO:0000256" key="1">
    <source>
        <dbReference type="HAMAP-Rule" id="MF_01232"/>
    </source>
</evidence>
<comment type="caution">
    <text evidence="3">The sequence shown here is derived from an EMBL/GenBank/DDBJ whole genome shotgun (WGS) entry which is preliminary data.</text>
</comment>
<name>A0A366EXP1_9HYPH</name>
<proteinExistence type="inferred from homology"/>
<comment type="similarity">
    <text evidence="1">Belongs to the UPF0229 family.</text>
</comment>
<evidence type="ECO:0000313" key="4">
    <source>
        <dbReference type="Proteomes" id="UP000253529"/>
    </source>
</evidence>
<dbReference type="PANTHER" id="PTHR30510:SF2">
    <property type="entry name" value="UPF0229 PROTEIN YEAH"/>
    <property type="match status" value="1"/>
</dbReference>